<dbReference type="InterPro" id="IPR036928">
    <property type="entry name" value="AS_sf"/>
</dbReference>
<dbReference type="RefSeq" id="WP_043214457.1">
    <property type="nucleotide sequence ID" value="NZ_CAJGUP010000171.1"/>
</dbReference>
<dbReference type="OrthoDB" id="8872210at2"/>
<dbReference type="InterPro" id="IPR053844">
    <property type="entry name" value="AH_C"/>
</dbReference>
<reference evidence="3 6" key="2">
    <citation type="submission" date="2016-07" db="EMBL/GenBank/DDBJ databases">
        <title>Complete genome sequences of Bordetella pseudohinzii.</title>
        <authorList>
            <person name="Spilker T."/>
            <person name="Darrah R."/>
            <person name="LiPuma J.J."/>
        </authorList>
    </citation>
    <scope>NUCLEOTIDE SEQUENCE [LARGE SCALE GENOMIC DNA]</scope>
    <source>
        <strain evidence="3 6">HI4681</strain>
    </source>
</reference>
<dbReference type="InterPro" id="IPR000120">
    <property type="entry name" value="Amidase"/>
</dbReference>
<keyword evidence="4" id="KW-0436">Ligase</keyword>
<dbReference type="GO" id="GO:0016874">
    <property type="term" value="F:ligase activity"/>
    <property type="evidence" value="ECO:0007669"/>
    <property type="project" value="UniProtKB-KW"/>
</dbReference>
<dbReference type="GO" id="GO:0016787">
    <property type="term" value="F:hydrolase activity"/>
    <property type="evidence" value="ECO:0007669"/>
    <property type="project" value="UniProtKB-KW"/>
</dbReference>
<sequence>MNAPAAQTQGWTLAQWRQAYREGATPETLLAAFAAGDGGDNAWIARLDADGLAAQLAALAERLHAASGDMRRLPLYGVPFAVKDNIDARGWPTTAACPPFAYRPQADATVVARLRAAGAILVGKTNLDQFATGLVGTRSPHGAVSNSFDARYISGGSSSGSASVVARGLVPFSLGTDTAGSGRVPAGFNNIVGLKPTRGWLSAAGVVPACRTLDCVSVFALTVEDALAVADIAGGYDGADAYSRPEPLGARLPWHTPPRLAVPAQCEFFGDEAARQVHEAALARLKEMGAQIETIDFTPFAELAALLYQGPWVAERFAAVQPLWREQPDAIHPVVRGIVEQAQGFSATDAFVAEYRRAELARRIQDTLAGFDALVVPTSPSIYTIEQLQSDPVTLNSRLGIYTNFANLADLSALAVPAGMRADGLPAGITFIGLAWQDHGLAAFGQRWQAALRLPLGATGKPLPADAGPPPAPADTVRVAVVGAHLTGMPLNHQLTSRQARLVEETRTAAEYRLYALANTTPPKPGLARVAEDGAGIVVELWDVPSAHFGAFVAEIPAPLGIGTLALADGREVKGFICEPHGLQGARDITSFGGWRAFLAASRA</sequence>
<protein>
    <submittedName>
        <fullName evidence="3">Allophanate hydrolase</fullName>
    </submittedName>
    <submittedName>
        <fullName evidence="4">Glutamyl-tRNA(Gln) amidotransferase subunit A</fullName>
        <ecNumber evidence="4">6.3.5.-</ecNumber>
    </submittedName>
</protein>
<dbReference type="Pfam" id="PF01425">
    <property type="entry name" value="Amidase"/>
    <property type="match status" value="1"/>
</dbReference>
<dbReference type="PANTHER" id="PTHR11895">
    <property type="entry name" value="TRANSAMIDASE"/>
    <property type="match status" value="1"/>
</dbReference>
<keyword evidence="3" id="KW-0378">Hydrolase</keyword>
<evidence type="ECO:0000313" key="6">
    <source>
        <dbReference type="Proteomes" id="UP000092950"/>
    </source>
</evidence>
<dbReference type="EMBL" id="CP016440">
    <property type="protein sequence ID" value="ANY17115.1"/>
    <property type="molecule type" value="Genomic_DNA"/>
</dbReference>
<keyword evidence="4" id="KW-0808">Transferase</keyword>
<dbReference type="InterPro" id="IPR023631">
    <property type="entry name" value="Amidase_dom"/>
</dbReference>
<dbReference type="SUPFAM" id="SSF75304">
    <property type="entry name" value="Amidase signature (AS) enzymes"/>
    <property type="match status" value="1"/>
</dbReference>
<dbReference type="Gene3D" id="1.20.58.1700">
    <property type="match status" value="1"/>
</dbReference>
<dbReference type="Proteomes" id="UP000092950">
    <property type="component" value="Chromosome"/>
</dbReference>
<dbReference type="EC" id="6.3.5.-" evidence="4"/>
<dbReference type="NCBIfam" id="TIGR02713">
    <property type="entry name" value="allophanate_hyd"/>
    <property type="match status" value="1"/>
</dbReference>
<dbReference type="Proteomes" id="UP000053096">
    <property type="component" value="Unassembled WGS sequence"/>
</dbReference>
<dbReference type="Pfam" id="PF21986">
    <property type="entry name" value="AH_C"/>
    <property type="match status" value="1"/>
</dbReference>
<dbReference type="GO" id="GO:0016740">
    <property type="term" value="F:transferase activity"/>
    <property type="evidence" value="ECO:0007669"/>
    <property type="project" value="UniProtKB-KW"/>
</dbReference>
<dbReference type="EMBL" id="CYTV01000009">
    <property type="protein sequence ID" value="CUI99602.1"/>
    <property type="molecule type" value="Genomic_DNA"/>
</dbReference>
<accession>A0A0J6C6R8</accession>
<feature type="domain" description="Allophanate hydrolase C-terminal" evidence="2">
    <location>
        <begin position="477"/>
        <end position="600"/>
    </location>
</feature>
<organism evidence="4 5">
    <name type="scientific">Bordetella pseudohinzii</name>
    <dbReference type="NCBI Taxonomy" id="1331258"/>
    <lineage>
        <taxon>Bacteria</taxon>
        <taxon>Pseudomonadati</taxon>
        <taxon>Pseudomonadota</taxon>
        <taxon>Betaproteobacteria</taxon>
        <taxon>Burkholderiales</taxon>
        <taxon>Alcaligenaceae</taxon>
        <taxon>Bordetella</taxon>
    </lineage>
</organism>
<dbReference type="NCBIfam" id="NF006043">
    <property type="entry name" value="PRK08186.1"/>
    <property type="match status" value="1"/>
</dbReference>
<feature type="domain" description="Amidase" evidence="1">
    <location>
        <begin position="60"/>
        <end position="441"/>
    </location>
</feature>
<dbReference type="InterPro" id="IPR014085">
    <property type="entry name" value="Allophanate_hydrolase"/>
</dbReference>
<name>A0A0J6C6R8_9BORD</name>
<dbReference type="PANTHER" id="PTHR11895:SF169">
    <property type="entry name" value="GLUTAMYL-TRNA(GLN) AMIDOTRANSFERASE"/>
    <property type="match status" value="1"/>
</dbReference>
<evidence type="ECO:0000313" key="5">
    <source>
        <dbReference type="Proteomes" id="UP000053096"/>
    </source>
</evidence>
<evidence type="ECO:0000259" key="1">
    <source>
        <dbReference type="Pfam" id="PF01425"/>
    </source>
</evidence>
<proteinExistence type="predicted"/>
<evidence type="ECO:0000259" key="2">
    <source>
        <dbReference type="Pfam" id="PF21986"/>
    </source>
</evidence>
<gene>
    <name evidence="4" type="primary">gatA_5</name>
    <name evidence="3" type="ORF">BBN53_15255</name>
    <name evidence="4" type="ORF">ERS370011_03249</name>
</gene>
<reference evidence="4 5" key="1">
    <citation type="submission" date="2015-09" db="EMBL/GenBank/DDBJ databases">
        <authorList>
            <person name="Jackson K.R."/>
            <person name="Lunt B.L."/>
            <person name="Fisher J.N.B."/>
            <person name="Gardner A.V."/>
            <person name="Bailey M.E."/>
            <person name="Deus L.M."/>
            <person name="Earl A.S."/>
            <person name="Gibby P.D."/>
            <person name="Hartmann K.A."/>
            <person name="Liu J.E."/>
            <person name="Manci A.M."/>
            <person name="Nielsen D.A."/>
            <person name="Solomon M.B."/>
            <person name="Breakwell D.P."/>
            <person name="Burnett S.H."/>
            <person name="Grose J.H."/>
        </authorList>
    </citation>
    <scope>NUCLEOTIDE SEQUENCE [LARGE SCALE GENOMIC DNA]</scope>
    <source>
        <strain evidence="4 5">2789STDY5608636</strain>
    </source>
</reference>
<dbReference type="Gene3D" id="3.10.490.10">
    <property type="entry name" value="Gamma-glutamyl cyclotransferase-like"/>
    <property type="match status" value="1"/>
</dbReference>
<evidence type="ECO:0000313" key="4">
    <source>
        <dbReference type="EMBL" id="CUI99602.1"/>
    </source>
</evidence>
<keyword evidence="6" id="KW-1185">Reference proteome</keyword>
<dbReference type="KEGG" id="bpdz:BBN53_15255"/>
<accession>A0A0M7GTF1</accession>
<evidence type="ECO:0000313" key="3">
    <source>
        <dbReference type="EMBL" id="ANY17115.1"/>
    </source>
</evidence>
<dbReference type="Gene3D" id="3.90.1300.10">
    <property type="entry name" value="Amidase signature (AS) domain"/>
    <property type="match status" value="1"/>
</dbReference>
<dbReference type="AlphaFoldDB" id="A0A0J6C6R8"/>